<evidence type="ECO:0000256" key="6">
    <source>
        <dbReference type="ARBA" id="ARBA00022989"/>
    </source>
</evidence>
<dbReference type="InterPro" id="IPR026033">
    <property type="entry name" value="Azg-like_bact_archaea"/>
</dbReference>
<feature type="transmembrane region" description="Helical" evidence="9">
    <location>
        <begin position="268"/>
        <end position="289"/>
    </location>
</feature>
<dbReference type="Proteomes" id="UP000197208">
    <property type="component" value="Unassembled WGS sequence"/>
</dbReference>
<feature type="transmembrane region" description="Helical" evidence="9">
    <location>
        <begin position="187"/>
        <end position="206"/>
    </location>
</feature>
<evidence type="ECO:0000256" key="2">
    <source>
        <dbReference type="ARBA" id="ARBA00005697"/>
    </source>
</evidence>
<reference evidence="10 11" key="1">
    <citation type="submission" date="2017-05" db="EMBL/GenBank/DDBJ databases">
        <title>De novo genome assembly of Deniococcus indicus strain DR1.</title>
        <authorList>
            <person name="Chauhan D."/>
            <person name="Yennamalli R.M."/>
            <person name="Priyadarshini R."/>
        </authorList>
    </citation>
    <scope>NUCLEOTIDE SEQUENCE [LARGE SCALE GENOMIC DNA]</scope>
    <source>
        <strain evidence="10 11">DR1</strain>
    </source>
</reference>
<name>A0A246BHQ9_9DEIO</name>
<feature type="transmembrane region" description="Helical" evidence="9">
    <location>
        <begin position="449"/>
        <end position="465"/>
    </location>
</feature>
<dbReference type="RefSeq" id="WP_088249415.1">
    <property type="nucleotide sequence ID" value="NZ_BNAM01000007.1"/>
</dbReference>
<proteinExistence type="inferred from homology"/>
<feature type="transmembrane region" description="Helical" evidence="9">
    <location>
        <begin position="346"/>
        <end position="365"/>
    </location>
</feature>
<evidence type="ECO:0000256" key="9">
    <source>
        <dbReference type="SAM" id="Phobius"/>
    </source>
</evidence>
<evidence type="ECO:0000256" key="3">
    <source>
        <dbReference type="ARBA" id="ARBA00022448"/>
    </source>
</evidence>
<feature type="transmembrane region" description="Helical" evidence="9">
    <location>
        <begin position="66"/>
        <end position="88"/>
    </location>
</feature>
<keyword evidence="4 8" id="KW-1003">Cell membrane</keyword>
<comment type="similarity">
    <text evidence="2 8">Belongs to the nucleobase:cation symporter-2 (NCS2) (TC 2.A.40) family. Azg-like subfamily.</text>
</comment>
<evidence type="ECO:0000256" key="8">
    <source>
        <dbReference type="PIRNR" id="PIRNR005353"/>
    </source>
</evidence>
<gene>
    <name evidence="10" type="ORF">CBQ26_14810</name>
</gene>
<feature type="transmembrane region" description="Helical" evidence="9">
    <location>
        <begin position="37"/>
        <end position="60"/>
    </location>
</feature>
<dbReference type="PIRSF" id="PIRSF005353">
    <property type="entry name" value="PbuG"/>
    <property type="match status" value="1"/>
</dbReference>
<comment type="subcellular location">
    <subcellularLocation>
        <location evidence="1 8">Cell membrane</location>
        <topology evidence="1 8">Multi-pass membrane protein</topology>
    </subcellularLocation>
</comment>
<feature type="transmembrane region" description="Helical" evidence="9">
    <location>
        <begin position="148"/>
        <end position="167"/>
    </location>
</feature>
<sequence>MTHTQPSTPPGPGPAGALDRFFGLSAARSSVPQELRAGLTTFLTMSYILFVNPQVLGAAIDVPNAFVQLLMTTAIAAAFGSLVMGLIARYPFAQAPGMGLNAFFAFTVVQGMGVPWQTALGAVFISGALFVILSAVGARQAIVQAIPLSLKFAITAGIGAFLAFLGLRSAGVVVSNPATLLSLGEVTAPGAWLAALGLIVTAALTVRRVTGAILYGILITTFAAITLRLPVYPGGPDGAMQAFGGFTGRLGILDAPVWPSALVGQLDIAGAFGLGLLSVVFTFFFVDFFDATGTLTGLAQKAGVLDARGDMPRARRTFAMDGLAAMFGAFMGTSTTTAYVESASGIGAGGRTGLSAVTVGVLFLLSMFLWPLAAAIPGAATAPALILVGALMMEGVKFVDWDDLSESLPAFLTIIAMPLTFSIANGVSFGVLSYCALKLLTGRARSVSPILYGVAALLLARYLFLSGG</sequence>
<feature type="transmembrane region" description="Helical" evidence="9">
    <location>
        <begin position="318"/>
        <end position="340"/>
    </location>
</feature>
<dbReference type="PANTHER" id="PTHR43337:SF1">
    <property type="entry name" value="XANTHINE_URACIL PERMEASE C887.17-RELATED"/>
    <property type="match status" value="1"/>
</dbReference>
<dbReference type="OrthoDB" id="9808458at2"/>
<accession>A0A246BHQ9</accession>
<dbReference type="Pfam" id="PF00860">
    <property type="entry name" value="Xan_ur_permease"/>
    <property type="match status" value="1"/>
</dbReference>
<evidence type="ECO:0000256" key="7">
    <source>
        <dbReference type="ARBA" id="ARBA00023136"/>
    </source>
</evidence>
<dbReference type="InterPro" id="IPR006043">
    <property type="entry name" value="NCS2"/>
</dbReference>
<feature type="transmembrane region" description="Helical" evidence="9">
    <location>
        <begin position="372"/>
        <end position="391"/>
    </location>
</feature>
<dbReference type="EMBL" id="NHMK01000022">
    <property type="protein sequence ID" value="OWL94784.1"/>
    <property type="molecule type" value="Genomic_DNA"/>
</dbReference>
<organism evidence="10 11">
    <name type="scientific">Deinococcus indicus</name>
    <dbReference type="NCBI Taxonomy" id="223556"/>
    <lineage>
        <taxon>Bacteria</taxon>
        <taxon>Thermotogati</taxon>
        <taxon>Deinococcota</taxon>
        <taxon>Deinococci</taxon>
        <taxon>Deinococcales</taxon>
        <taxon>Deinococcaceae</taxon>
        <taxon>Deinococcus</taxon>
    </lineage>
</organism>
<evidence type="ECO:0000313" key="10">
    <source>
        <dbReference type="EMBL" id="OWL94784.1"/>
    </source>
</evidence>
<dbReference type="GO" id="GO:0005345">
    <property type="term" value="F:purine nucleobase transmembrane transporter activity"/>
    <property type="evidence" value="ECO:0007669"/>
    <property type="project" value="TreeGrafter"/>
</dbReference>
<keyword evidence="7 8" id="KW-0472">Membrane</keyword>
<evidence type="ECO:0000256" key="1">
    <source>
        <dbReference type="ARBA" id="ARBA00004651"/>
    </source>
</evidence>
<dbReference type="InterPro" id="IPR045018">
    <property type="entry name" value="Azg-like"/>
</dbReference>
<keyword evidence="3 8" id="KW-0813">Transport</keyword>
<feature type="transmembrane region" description="Helical" evidence="9">
    <location>
        <begin position="411"/>
        <end position="437"/>
    </location>
</feature>
<feature type="transmembrane region" description="Helical" evidence="9">
    <location>
        <begin position="213"/>
        <end position="231"/>
    </location>
</feature>
<dbReference type="GO" id="GO:0005886">
    <property type="term" value="C:plasma membrane"/>
    <property type="evidence" value="ECO:0007669"/>
    <property type="project" value="UniProtKB-SubCell"/>
</dbReference>
<protein>
    <submittedName>
        <fullName evidence="10">Guanine permease</fullName>
    </submittedName>
</protein>
<evidence type="ECO:0000256" key="4">
    <source>
        <dbReference type="ARBA" id="ARBA00022475"/>
    </source>
</evidence>
<dbReference type="AlphaFoldDB" id="A0A246BHQ9"/>
<feature type="transmembrane region" description="Helical" evidence="9">
    <location>
        <begin position="119"/>
        <end position="136"/>
    </location>
</feature>
<keyword evidence="6 8" id="KW-1133">Transmembrane helix</keyword>
<comment type="caution">
    <text evidence="10">The sequence shown here is derived from an EMBL/GenBank/DDBJ whole genome shotgun (WGS) entry which is preliminary data.</text>
</comment>
<evidence type="ECO:0000313" key="11">
    <source>
        <dbReference type="Proteomes" id="UP000197208"/>
    </source>
</evidence>
<keyword evidence="11" id="KW-1185">Reference proteome</keyword>
<evidence type="ECO:0000256" key="5">
    <source>
        <dbReference type="ARBA" id="ARBA00022692"/>
    </source>
</evidence>
<keyword evidence="5 8" id="KW-0812">Transmembrane</keyword>
<dbReference type="PANTHER" id="PTHR43337">
    <property type="entry name" value="XANTHINE/URACIL PERMEASE C887.17-RELATED"/>
    <property type="match status" value="1"/>
</dbReference>